<dbReference type="GO" id="GO:0061630">
    <property type="term" value="F:ubiquitin protein ligase activity"/>
    <property type="evidence" value="ECO:0007669"/>
    <property type="project" value="TreeGrafter"/>
</dbReference>
<dbReference type="InterPro" id="IPR019193">
    <property type="entry name" value="UBQ-conj_enz_E2-bd_prot"/>
</dbReference>
<feature type="compositionally biased region" description="Polar residues" evidence="1">
    <location>
        <begin position="317"/>
        <end position="342"/>
    </location>
</feature>
<dbReference type="GO" id="GO:0031624">
    <property type="term" value="F:ubiquitin conjugating enzyme binding"/>
    <property type="evidence" value="ECO:0007669"/>
    <property type="project" value="TreeGrafter"/>
</dbReference>
<protein>
    <recommendedName>
        <fullName evidence="4">Ubiquitin-conjugating enzyme E2C-binding protein</fullName>
    </recommendedName>
</protein>
<evidence type="ECO:0000313" key="3">
    <source>
        <dbReference type="Proteomes" id="UP001309876"/>
    </source>
</evidence>
<dbReference type="GO" id="GO:0000151">
    <property type="term" value="C:ubiquitin ligase complex"/>
    <property type="evidence" value="ECO:0007669"/>
    <property type="project" value="TreeGrafter"/>
</dbReference>
<feature type="region of interest" description="Disordered" evidence="1">
    <location>
        <begin position="400"/>
        <end position="444"/>
    </location>
</feature>
<dbReference type="Pfam" id="PF09814">
    <property type="entry name" value="HECT_2"/>
    <property type="match status" value="2"/>
</dbReference>
<dbReference type="AlphaFoldDB" id="A0AAN7T380"/>
<evidence type="ECO:0000256" key="1">
    <source>
        <dbReference type="SAM" id="MobiDB-lite"/>
    </source>
</evidence>
<evidence type="ECO:0000313" key="2">
    <source>
        <dbReference type="EMBL" id="KAK5087947.1"/>
    </source>
</evidence>
<dbReference type="PANTHER" id="PTHR31531:SF2">
    <property type="entry name" value="E3 UBIQUITIN-PROTEIN LIGASE E3D"/>
    <property type="match status" value="1"/>
</dbReference>
<dbReference type="GO" id="GO:0005634">
    <property type="term" value="C:nucleus"/>
    <property type="evidence" value="ECO:0007669"/>
    <property type="project" value="TreeGrafter"/>
</dbReference>
<dbReference type="GO" id="GO:0005829">
    <property type="term" value="C:cytosol"/>
    <property type="evidence" value="ECO:0007669"/>
    <property type="project" value="TreeGrafter"/>
</dbReference>
<dbReference type="GO" id="GO:0030332">
    <property type="term" value="F:cyclin binding"/>
    <property type="evidence" value="ECO:0007669"/>
    <property type="project" value="TreeGrafter"/>
</dbReference>
<feature type="region of interest" description="Disordered" evidence="1">
    <location>
        <begin position="313"/>
        <end position="386"/>
    </location>
</feature>
<evidence type="ECO:0008006" key="4">
    <source>
        <dbReference type="Google" id="ProtNLM"/>
    </source>
</evidence>
<accession>A0AAN7T380</accession>
<sequence length="566" mass="62959">MPKIYLYAELLTHIRTLSLHASLQTEKREGTKVDVSTDKKVVTVTHDGETQRLYLPTQIKGDASITFPLQKATEISARVQIEDEHEWKCTISDEIEAPWMASDLASNTEVKCRHCKVNILEPGRINQWKNLPSENWAELMDFWFCHKPHEGEHEEHAAEAKGFSAKSKLAMARGTGMTDLVSVVLRVSDCSNIKAAETKTNPDLTVLRCTNCTEVLGTTNQEELLVRLHKSSIAVRNNNSAEFLTYPYSIFACAQILSLIESTALKKFVAYTATTEGGDDSSVQPLELWVFNPDIYYSCSAFEGNSRLSNAVPAEADSSSKLNQDDTSQIYDDQSANESNEVTDTKMSTEESSDIQTHRKTAPRSELSNPHGDDISQIYGAEPDRPQMVEGEIEIEVPVRSKEEQTAEQSSAGVASFMDSETPLVTSKRSQRADLHSSKNGEPVAVHPTEHVNLVHRACKIFYKPLPKGVDVTTFLQSHSSSYEELFITYAQDLQSLRETLEKSTAMLPAGARTFQDWSVGLLHRYEKVPSGLGVMQENPLARGIKAKDGRVTRWDIGHGAEGLYA</sequence>
<reference evidence="2 3" key="1">
    <citation type="submission" date="2023-08" db="EMBL/GenBank/DDBJ databases">
        <title>Black Yeasts Isolated from many extreme environments.</title>
        <authorList>
            <person name="Coleine C."/>
            <person name="Stajich J.E."/>
            <person name="Selbmann L."/>
        </authorList>
    </citation>
    <scope>NUCLEOTIDE SEQUENCE [LARGE SCALE GENOMIC DNA]</scope>
    <source>
        <strain evidence="2 3">CCFEE 5910</strain>
    </source>
</reference>
<gene>
    <name evidence="2" type="ORF">LTR05_002163</name>
</gene>
<keyword evidence="3" id="KW-1185">Reference proteome</keyword>
<dbReference type="GO" id="GO:0051865">
    <property type="term" value="P:protein autoubiquitination"/>
    <property type="evidence" value="ECO:0007669"/>
    <property type="project" value="TreeGrafter"/>
</dbReference>
<dbReference type="GO" id="GO:0000209">
    <property type="term" value="P:protein polyubiquitination"/>
    <property type="evidence" value="ECO:0007669"/>
    <property type="project" value="TreeGrafter"/>
</dbReference>
<dbReference type="GO" id="GO:0043161">
    <property type="term" value="P:proteasome-mediated ubiquitin-dependent protein catabolic process"/>
    <property type="evidence" value="ECO:0007669"/>
    <property type="project" value="TreeGrafter"/>
</dbReference>
<comment type="caution">
    <text evidence="2">The sequence shown here is derived from an EMBL/GenBank/DDBJ whole genome shotgun (WGS) entry which is preliminary data.</text>
</comment>
<dbReference type="GO" id="GO:0006513">
    <property type="term" value="P:protein monoubiquitination"/>
    <property type="evidence" value="ECO:0007669"/>
    <property type="project" value="TreeGrafter"/>
</dbReference>
<organism evidence="2 3">
    <name type="scientific">Lithohypha guttulata</name>
    <dbReference type="NCBI Taxonomy" id="1690604"/>
    <lineage>
        <taxon>Eukaryota</taxon>
        <taxon>Fungi</taxon>
        <taxon>Dikarya</taxon>
        <taxon>Ascomycota</taxon>
        <taxon>Pezizomycotina</taxon>
        <taxon>Eurotiomycetes</taxon>
        <taxon>Chaetothyriomycetidae</taxon>
        <taxon>Chaetothyriales</taxon>
        <taxon>Trichomeriaceae</taxon>
        <taxon>Lithohypha</taxon>
    </lineage>
</organism>
<dbReference type="PANTHER" id="PTHR31531">
    <property type="entry name" value="E3 UBIQUITIN-PROTEIN LIGASE E3D FAMILY MEMBER"/>
    <property type="match status" value="1"/>
</dbReference>
<dbReference type="EMBL" id="JAVRRJ010000002">
    <property type="protein sequence ID" value="KAK5087947.1"/>
    <property type="molecule type" value="Genomic_DNA"/>
</dbReference>
<proteinExistence type="predicted"/>
<name>A0AAN7T380_9EURO</name>
<dbReference type="Proteomes" id="UP001309876">
    <property type="component" value="Unassembled WGS sequence"/>
</dbReference>